<dbReference type="EMBL" id="CAJOBC010082519">
    <property type="protein sequence ID" value="CAF4287598.1"/>
    <property type="molecule type" value="Genomic_DNA"/>
</dbReference>
<name>A0A815KB31_9BILA</name>
<reference evidence="1" key="1">
    <citation type="submission" date="2021-02" db="EMBL/GenBank/DDBJ databases">
        <authorList>
            <person name="Nowell W R."/>
        </authorList>
    </citation>
    <scope>NUCLEOTIDE SEQUENCE</scope>
</reference>
<dbReference type="AlphaFoldDB" id="A0A815KB31"/>
<evidence type="ECO:0000313" key="3">
    <source>
        <dbReference type="Proteomes" id="UP000663829"/>
    </source>
</evidence>
<dbReference type="EMBL" id="CAJNOQ010017116">
    <property type="protein sequence ID" value="CAF1393368.1"/>
    <property type="molecule type" value="Genomic_DNA"/>
</dbReference>
<proteinExistence type="predicted"/>
<gene>
    <name evidence="1" type="ORF">GPM918_LOCUS32906</name>
    <name evidence="2" type="ORF">SRO942_LOCUS33573</name>
</gene>
<dbReference type="Gene3D" id="3.90.550.10">
    <property type="entry name" value="Spore Coat Polysaccharide Biosynthesis Protein SpsA, Chain A"/>
    <property type="match status" value="1"/>
</dbReference>
<dbReference type="Proteomes" id="UP000663829">
    <property type="component" value="Unassembled WGS sequence"/>
</dbReference>
<accession>A0A815KB31</accession>
<organism evidence="1 3">
    <name type="scientific">Didymodactylos carnosus</name>
    <dbReference type="NCBI Taxonomy" id="1234261"/>
    <lineage>
        <taxon>Eukaryota</taxon>
        <taxon>Metazoa</taxon>
        <taxon>Spiralia</taxon>
        <taxon>Gnathifera</taxon>
        <taxon>Rotifera</taxon>
        <taxon>Eurotatoria</taxon>
        <taxon>Bdelloidea</taxon>
        <taxon>Philodinida</taxon>
        <taxon>Philodinidae</taxon>
        <taxon>Didymodactylos</taxon>
    </lineage>
</organism>
<dbReference type="SUPFAM" id="SSF53448">
    <property type="entry name" value="Nucleotide-diphospho-sugar transferases"/>
    <property type="match status" value="1"/>
</dbReference>
<protein>
    <submittedName>
        <fullName evidence="1">Uncharacterized protein</fullName>
    </submittedName>
</protein>
<dbReference type="InterPro" id="IPR029044">
    <property type="entry name" value="Nucleotide-diphossugar_trans"/>
</dbReference>
<dbReference type="Proteomes" id="UP000681722">
    <property type="component" value="Unassembled WGS sequence"/>
</dbReference>
<sequence length="474" mass="55519">MILSNITYDTDQSNSNDAVVDPLFARLPNVANIYNSEILDSTFNLIPEWFAIGFASDGNNTDEMIGVIKNYLHLRKFALHWHIVTTSDAQNRLKSVISSWNISPVHFRLTLYDYSLCRPYTEPYEDWIVIARFTGSICKLALPHILPHDIRYVMVVDTDTVLLDGSLRYYVDCFYQYIQQFQLAEYDERQSIDKRVLDSIPEIPIAVNKKSKTIFDVDEIRKTRFNYTMLPPRPVLALAPDHHHEQPIIAIWPHMVQGTLNSGVMLFDCLGYRRHRIWEQTLQYNYIEWDKRHRSEAKWSHSADQNLINLLISDNLQNTPVPLRSYSLVLPCSCNYLFPPWIDNNYRKVVCPIETRIKSISARPFPMLNEIIYDRLKEKLSSKWDTTALSISVVEARSATAYLKQVGWQQIDRFQHENVKSVIKLGPLIYLAHSVGFAKNNDEQLNKLRRFYLSFEDKLLTQVNSWNYRSEQWK</sequence>
<evidence type="ECO:0000313" key="2">
    <source>
        <dbReference type="EMBL" id="CAF4287598.1"/>
    </source>
</evidence>
<keyword evidence="3" id="KW-1185">Reference proteome</keyword>
<evidence type="ECO:0000313" key="1">
    <source>
        <dbReference type="EMBL" id="CAF1393368.1"/>
    </source>
</evidence>
<comment type="caution">
    <text evidence="1">The sequence shown here is derived from an EMBL/GenBank/DDBJ whole genome shotgun (WGS) entry which is preliminary data.</text>
</comment>